<accession>A0A9P5XUJ7</accession>
<evidence type="ECO:0000313" key="2">
    <source>
        <dbReference type="Proteomes" id="UP000807353"/>
    </source>
</evidence>
<dbReference type="AlphaFoldDB" id="A0A9P5XUJ7"/>
<dbReference type="EMBL" id="MU150483">
    <property type="protein sequence ID" value="KAF9455975.1"/>
    <property type="molecule type" value="Genomic_DNA"/>
</dbReference>
<proteinExistence type="predicted"/>
<comment type="caution">
    <text evidence="1">The sequence shown here is derived from an EMBL/GenBank/DDBJ whole genome shotgun (WGS) entry which is preliminary data.</text>
</comment>
<reference evidence="1" key="1">
    <citation type="submission" date="2020-11" db="EMBL/GenBank/DDBJ databases">
        <authorList>
            <consortium name="DOE Joint Genome Institute"/>
            <person name="Ahrendt S."/>
            <person name="Riley R."/>
            <person name="Andreopoulos W."/>
            <person name="Labutti K."/>
            <person name="Pangilinan J."/>
            <person name="Ruiz-Duenas F.J."/>
            <person name="Barrasa J.M."/>
            <person name="Sanchez-Garcia M."/>
            <person name="Camarero S."/>
            <person name="Miyauchi S."/>
            <person name="Serrano A."/>
            <person name="Linde D."/>
            <person name="Babiker R."/>
            <person name="Drula E."/>
            <person name="Ayuso-Fernandez I."/>
            <person name="Pacheco R."/>
            <person name="Padilla G."/>
            <person name="Ferreira P."/>
            <person name="Barriuso J."/>
            <person name="Kellner H."/>
            <person name="Castanera R."/>
            <person name="Alfaro M."/>
            <person name="Ramirez L."/>
            <person name="Pisabarro A.G."/>
            <person name="Kuo A."/>
            <person name="Tritt A."/>
            <person name="Lipzen A."/>
            <person name="He G."/>
            <person name="Yan M."/>
            <person name="Ng V."/>
            <person name="Cullen D."/>
            <person name="Martin F."/>
            <person name="Rosso M.-N."/>
            <person name="Henrissat B."/>
            <person name="Hibbett D."/>
            <person name="Martinez A.T."/>
            <person name="Grigoriev I.V."/>
        </authorList>
    </citation>
    <scope>NUCLEOTIDE SEQUENCE</scope>
    <source>
        <strain evidence="1">CBS 247.69</strain>
    </source>
</reference>
<dbReference type="Proteomes" id="UP000807353">
    <property type="component" value="Unassembled WGS sequence"/>
</dbReference>
<protein>
    <submittedName>
        <fullName evidence="1">Uncharacterized protein</fullName>
    </submittedName>
</protein>
<evidence type="ECO:0000313" key="1">
    <source>
        <dbReference type="EMBL" id="KAF9455975.1"/>
    </source>
</evidence>
<keyword evidence="2" id="KW-1185">Reference proteome</keyword>
<organism evidence="1 2">
    <name type="scientific">Collybia nuda</name>
    <dbReference type="NCBI Taxonomy" id="64659"/>
    <lineage>
        <taxon>Eukaryota</taxon>
        <taxon>Fungi</taxon>
        <taxon>Dikarya</taxon>
        <taxon>Basidiomycota</taxon>
        <taxon>Agaricomycotina</taxon>
        <taxon>Agaricomycetes</taxon>
        <taxon>Agaricomycetidae</taxon>
        <taxon>Agaricales</taxon>
        <taxon>Tricholomatineae</taxon>
        <taxon>Clitocybaceae</taxon>
        <taxon>Collybia</taxon>
    </lineage>
</organism>
<name>A0A9P5XUJ7_9AGAR</name>
<sequence length="54" mass="6042">MRETVLFLNLDDSNFGPTPSCQSCRSRGLVIACRPYKRASSLPIFIKTPPRITS</sequence>
<gene>
    <name evidence="1" type="ORF">BDZ94DRAFT_1276834</name>
</gene>